<dbReference type="Pfam" id="PF00313">
    <property type="entry name" value="CSD"/>
    <property type="match status" value="1"/>
</dbReference>
<feature type="domain" description="CSD" evidence="2">
    <location>
        <begin position="80"/>
        <end position="141"/>
    </location>
</feature>
<dbReference type="InterPro" id="IPR011129">
    <property type="entry name" value="CSD"/>
</dbReference>
<dbReference type="SMART" id="SM00357">
    <property type="entry name" value="CSP"/>
    <property type="match status" value="1"/>
</dbReference>
<dbReference type="GO" id="GO:0003676">
    <property type="term" value="F:nucleic acid binding"/>
    <property type="evidence" value="ECO:0007669"/>
    <property type="project" value="InterPro"/>
</dbReference>
<feature type="compositionally biased region" description="Basic residues" evidence="1">
    <location>
        <begin position="10"/>
        <end position="19"/>
    </location>
</feature>
<dbReference type="CDD" id="cd04458">
    <property type="entry name" value="CSP_CDS"/>
    <property type="match status" value="1"/>
</dbReference>
<evidence type="ECO:0000313" key="3">
    <source>
        <dbReference type="EMBL" id="TXB68008.1"/>
    </source>
</evidence>
<feature type="compositionally biased region" description="Basic and acidic residues" evidence="1">
    <location>
        <begin position="20"/>
        <end position="31"/>
    </location>
</feature>
<evidence type="ECO:0000256" key="1">
    <source>
        <dbReference type="SAM" id="MobiDB-lite"/>
    </source>
</evidence>
<feature type="compositionally biased region" description="Basic and acidic residues" evidence="1">
    <location>
        <begin position="53"/>
        <end position="80"/>
    </location>
</feature>
<keyword evidence="4" id="KW-1185">Reference proteome</keyword>
<dbReference type="OrthoDB" id="1493235at2"/>
<gene>
    <name evidence="3" type="ORF">FRY97_03940</name>
</gene>
<dbReference type="Proteomes" id="UP000321580">
    <property type="component" value="Unassembled WGS sequence"/>
</dbReference>
<sequence length="142" mass="16758">MADSYQKKEREKKKRKRKKEKQERKEQKKLEGKTQVEFMYVDEYGQFSTTPQDKPREEVKLEDITLGVPKREESDQSKYEKEGKVKFFNTEKGYGFILEKLTEDSYFVHINDLQQEIDTDDLVVFEVGSGPKGPVAINVRKI</sequence>
<proteinExistence type="predicted"/>
<feature type="region of interest" description="Disordered" evidence="1">
    <location>
        <begin position="47"/>
        <end position="80"/>
    </location>
</feature>
<accession>A0A5C6S028</accession>
<dbReference type="InterPro" id="IPR002059">
    <property type="entry name" value="CSP_DNA-bd"/>
</dbReference>
<evidence type="ECO:0000313" key="4">
    <source>
        <dbReference type="Proteomes" id="UP000321580"/>
    </source>
</evidence>
<name>A0A5C6S028_9BACT</name>
<organism evidence="3 4">
    <name type="scientific">Phaeodactylibacter luteus</name>
    <dbReference type="NCBI Taxonomy" id="1564516"/>
    <lineage>
        <taxon>Bacteria</taxon>
        <taxon>Pseudomonadati</taxon>
        <taxon>Bacteroidota</taxon>
        <taxon>Saprospiria</taxon>
        <taxon>Saprospirales</taxon>
        <taxon>Haliscomenobacteraceae</taxon>
        <taxon>Phaeodactylibacter</taxon>
    </lineage>
</organism>
<dbReference type="PROSITE" id="PS51857">
    <property type="entry name" value="CSD_2"/>
    <property type="match status" value="1"/>
</dbReference>
<dbReference type="Gene3D" id="2.40.50.140">
    <property type="entry name" value="Nucleic acid-binding proteins"/>
    <property type="match status" value="1"/>
</dbReference>
<dbReference type="AlphaFoldDB" id="A0A5C6S028"/>
<dbReference type="EMBL" id="VOOR01000005">
    <property type="protein sequence ID" value="TXB68008.1"/>
    <property type="molecule type" value="Genomic_DNA"/>
</dbReference>
<dbReference type="GO" id="GO:0005829">
    <property type="term" value="C:cytosol"/>
    <property type="evidence" value="ECO:0007669"/>
    <property type="project" value="UniProtKB-ARBA"/>
</dbReference>
<dbReference type="InterPro" id="IPR012340">
    <property type="entry name" value="NA-bd_OB-fold"/>
</dbReference>
<dbReference type="PRINTS" id="PR00050">
    <property type="entry name" value="COLDSHOCK"/>
</dbReference>
<feature type="region of interest" description="Disordered" evidence="1">
    <location>
        <begin position="1"/>
        <end position="31"/>
    </location>
</feature>
<dbReference type="RefSeq" id="WP_147166129.1">
    <property type="nucleotide sequence ID" value="NZ_VOOR01000005.1"/>
</dbReference>
<reference evidence="3 4" key="1">
    <citation type="submission" date="2019-08" db="EMBL/GenBank/DDBJ databases">
        <title>Genome of Phaeodactylibacter luteus.</title>
        <authorList>
            <person name="Bowman J.P."/>
        </authorList>
    </citation>
    <scope>NUCLEOTIDE SEQUENCE [LARGE SCALE GENOMIC DNA]</scope>
    <source>
        <strain evidence="3 4">KCTC 42180</strain>
    </source>
</reference>
<protein>
    <submittedName>
        <fullName evidence="3">Cold shock domain-containing protein</fullName>
    </submittedName>
</protein>
<comment type="caution">
    <text evidence="3">The sequence shown here is derived from an EMBL/GenBank/DDBJ whole genome shotgun (WGS) entry which is preliminary data.</text>
</comment>
<evidence type="ECO:0000259" key="2">
    <source>
        <dbReference type="PROSITE" id="PS51857"/>
    </source>
</evidence>
<dbReference type="SUPFAM" id="SSF50249">
    <property type="entry name" value="Nucleic acid-binding proteins"/>
    <property type="match status" value="1"/>
</dbReference>